<dbReference type="RefSeq" id="YP_001950140.1">
    <property type="nucleotide sequence ID" value="NC_010811.2"/>
</dbReference>
<dbReference type="EMBL" id="AB366653">
    <property type="protein sequence ID" value="BAG41710.1"/>
    <property type="molecule type" value="Genomic_DNA"/>
</dbReference>
<dbReference type="Proteomes" id="UP000001034">
    <property type="component" value="Segment"/>
</dbReference>
<dbReference type="KEGG" id="vg:6369801"/>
<evidence type="ECO:0000313" key="3">
    <source>
        <dbReference type="Proteomes" id="UP000001034"/>
    </source>
</evidence>
<dbReference type="GeneID" id="6369801"/>
<evidence type="ECO:0000313" key="2">
    <source>
        <dbReference type="EMBL" id="BAG41710.1"/>
    </source>
</evidence>
<evidence type="ECO:0000256" key="1">
    <source>
        <dbReference type="SAM" id="MobiDB-lite"/>
    </source>
</evidence>
<keyword evidence="3" id="KW-1185">Reference proteome</keyword>
<feature type="region of interest" description="Disordered" evidence="1">
    <location>
        <begin position="67"/>
        <end position="106"/>
    </location>
</feature>
<sequence length="106" mass="12108">MYRDGQVVTTYLSQLRPKEPFCFAHDNEKWYVCVAPVKSSVWRDERTFVIPSLEVYQAPPRVDRTALALPQPRPRLAAPSNTDVEDVDFHARDYPDSPADRDSEGG</sequence>
<feature type="compositionally biased region" description="Low complexity" evidence="1">
    <location>
        <begin position="67"/>
        <end position="79"/>
    </location>
</feature>
<accession>B2ZY75</accession>
<feature type="compositionally biased region" description="Basic and acidic residues" evidence="1">
    <location>
        <begin position="87"/>
        <end position="106"/>
    </location>
</feature>
<reference evidence="2 3" key="1">
    <citation type="journal article" date="2010" name="Virology">
        <title>A jumbo phage infecting the phytopathogen Ralstonia solanacearum defines a new lineage of the Myoviridae family.</title>
        <authorList>
            <person name="Yamada T."/>
            <person name="Satoh S."/>
            <person name="Ishikawa H."/>
            <person name="Fujiwara A."/>
            <person name="Kawasaki T."/>
            <person name="Fujie M."/>
            <person name="Ogata H."/>
        </authorList>
    </citation>
    <scope>NUCLEOTIDE SEQUENCE [LARGE SCALE GENOMIC DNA]</scope>
</reference>
<protein>
    <submittedName>
        <fullName evidence="2">Uncharacterized protein</fullName>
    </submittedName>
</protein>
<proteinExistence type="predicted"/>
<organism evidence="2 3">
    <name type="scientific">Ralstonia phage phiRSL1</name>
    <dbReference type="NCBI Taxonomy" id="1980924"/>
    <lineage>
        <taxon>Viruses</taxon>
        <taxon>Duplodnaviria</taxon>
        <taxon>Heunggongvirae</taxon>
        <taxon>Uroviricota</taxon>
        <taxon>Caudoviricetes</taxon>
        <taxon>Mieseafarmvirus</taxon>
        <taxon>Mieseafarmvirus RSL1</taxon>
    </lineage>
</organism>
<name>B2ZY75_9CAUD</name>